<dbReference type="InterPro" id="IPR033964">
    <property type="entry name" value="ABBA"/>
</dbReference>
<dbReference type="EMBL" id="MU150233">
    <property type="protein sequence ID" value="KAF9468247.1"/>
    <property type="molecule type" value="Genomic_DNA"/>
</dbReference>
<dbReference type="SFLD" id="SFLDS00036">
    <property type="entry name" value="Aromatic_Prenyltransferase"/>
    <property type="match status" value="1"/>
</dbReference>
<gene>
    <name evidence="3" type="ORF">BDZ94DRAFT_1304527</name>
</gene>
<keyword evidence="2" id="KW-0808">Transferase</keyword>
<comment type="caution">
    <text evidence="3">The sequence shown here is derived from an EMBL/GenBank/DDBJ whole genome shotgun (WGS) entry which is preliminary data.</text>
</comment>
<evidence type="ECO:0000256" key="2">
    <source>
        <dbReference type="ARBA" id="ARBA00022679"/>
    </source>
</evidence>
<dbReference type="PANTHER" id="PTHR40627">
    <property type="entry name" value="INDOLE PRENYLTRANSFERASE TDIB-RELATED"/>
    <property type="match status" value="1"/>
</dbReference>
<dbReference type="Pfam" id="PF11991">
    <property type="entry name" value="Trp_DMAT"/>
    <property type="match status" value="1"/>
</dbReference>
<evidence type="ECO:0000313" key="4">
    <source>
        <dbReference type="Proteomes" id="UP000807353"/>
    </source>
</evidence>
<organism evidence="3 4">
    <name type="scientific">Collybia nuda</name>
    <dbReference type="NCBI Taxonomy" id="64659"/>
    <lineage>
        <taxon>Eukaryota</taxon>
        <taxon>Fungi</taxon>
        <taxon>Dikarya</taxon>
        <taxon>Basidiomycota</taxon>
        <taxon>Agaricomycotina</taxon>
        <taxon>Agaricomycetes</taxon>
        <taxon>Agaricomycetidae</taxon>
        <taxon>Agaricales</taxon>
        <taxon>Tricholomatineae</taxon>
        <taxon>Clitocybaceae</taxon>
        <taxon>Collybia</taxon>
    </lineage>
</organism>
<protein>
    <submittedName>
        <fullName evidence="3">Aromatic prenyltransferase</fullName>
    </submittedName>
</protein>
<dbReference type="CDD" id="cd13929">
    <property type="entry name" value="PT-DMATS_CymD"/>
    <property type="match status" value="1"/>
</dbReference>
<evidence type="ECO:0000313" key="3">
    <source>
        <dbReference type="EMBL" id="KAF9468247.1"/>
    </source>
</evidence>
<dbReference type="NCBIfam" id="TIGR03429">
    <property type="entry name" value="arom_pren_DMATS"/>
    <property type="match status" value="1"/>
</dbReference>
<comment type="similarity">
    <text evidence="1">Belongs to the tryptophan dimethylallyltransferase family.</text>
</comment>
<accession>A0A9P6CJA4</accession>
<sequence>MDTRFIGFIKYVIYLVVASRRQAIHGHGQPLEYVGGSEESRLATSSHKFWWKTTGRPLARMLEWASYPLPTRNSYLSFYSQHIIPEFGLFLPASDSSEPFEPSLASALPDQKIFPSYMTDDHTPIEFSCIFDDGGIPTIRFSVDPVRRQESSDGLAIGFFEDIARVMPSPAPQDLTWCRLCAEELTVARRDHKGPPLIKPRYPSQYFAGIELSKSNTTLKAYFLPEMSALITGVVKFDLITRVVKRISQDPSLYSTSGLQQAWGLLLEFFRSLPQNLAPSIEIVAVDCVPSSKNRLKVYVRTPLTTLSAVKQFMTLGFAVDSAEITETLEQASYFWRILFPGISDDEEPTVGGDRLRHPTSGLLFYYELRASSLYPLPKIYIPVRHLCKSDEEIIGAMEKLYRKMNNLEAMRNYGKLIRDAFDHRPLSTRTGIHTYITFAAKSSKVEITAYFNPECFRRG</sequence>
<dbReference type="SFLD" id="SFLDG01162">
    <property type="entry name" value="I"/>
    <property type="match status" value="1"/>
</dbReference>
<dbReference type="InterPro" id="IPR017795">
    <property type="entry name" value="ABBA_NscD-like"/>
</dbReference>
<keyword evidence="4" id="KW-1185">Reference proteome</keyword>
<dbReference type="GO" id="GO:0016765">
    <property type="term" value="F:transferase activity, transferring alkyl or aryl (other than methyl) groups"/>
    <property type="evidence" value="ECO:0007669"/>
    <property type="project" value="InterPro"/>
</dbReference>
<reference evidence="3" key="1">
    <citation type="submission" date="2020-11" db="EMBL/GenBank/DDBJ databases">
        <authorList>
            <consortium name="DOE Joint Genome Institute"/>
            <person name="Ahrendt S."/>
            <person name="Riley R."/>
            <person name="Andreopoulos W."/>
            <person name="Labutti K."/>
            <person name="Pangilinan J."/>
            <person name="Ruiz-Duenas F.J."/>
            <person name="Barrasa J.M."/>
            <person name="Sanchez-Garcia M."/>
            <person name="Camarero S."/>
            <person name="Miyauchi S."/>
            <person name="Serrano A."/>
            <person name="Linde D."/>
            <person name="Babiker R."/>
            <person name="Drula E."/>
            <person name="Ayuso-Fernandez I."/>
            <person name="Pacheco R."/>
            <person name="Padilla G."/>
            <person name="Ferreira P."/>
            <person name="Barriuso J."/>
            <person name="Kellner H."/>
            <person name="Castanera R."/>
            <person name="Alfaro M."/>
            <person name="Ramirez L."/>
            <person name="Pisabarro A.G."/>
            <person name="Kuo A."/>
            <person name="Tritt A."/>
            <person name="Lipzen A."/>
            <person name="He G."/>
            <person name="Yan M."/>
            <person name="Ng V."/>
            <person name="Cullen D."/>
            <person name="Martin F."/>
            <person name="Rosso M.-N."/>
            <person name="Henrissat B."/>
            <person name="Hibbett D."/>
            <person name="Martinez A.T."/>
            <person name="Grigoriev I.V."/>
        </authorList>
    </citation>
    <scope>NUCLEOTIDE SEQUENCE</scope>
    <source>
        <strain evidence="3">CBS 247.69</strain>
    </source>
</reference>
<dbReference type="GO" id="GO:0009820">
    <property type="term" value="P:alkaloid metabolic process"/>
    <property type="evidence" value="ECO:0007669"/>
    <property type="project" value="InterPro"/>
</dbReference>
<name>A0A9P6CJA4_9AGAR</name>
<proteinExistence type="inferred from homology"/>
<dbReference type="Proteomes" id="UP000807353">
    <property type="component" value="Unassembled WGS sequence"/>
</dbReference>
<dbReference type="AlphaFoldDB" id="A0A9P6CJA4"/>
<dbReference type="PANTHER" id="PTHR40627:SF4">
    <property type="entry name" value="PRENYLTRANSFERASE ASQH1-RELATED"/>
    <property type="match status" value="1"/>
</dbReference>
<dbReference type="OrthoDB" id="3354387at2759"/>
<evidence type="ECO:0000256" key="1">
    <source>
        <dbReference type="ARBA" id="ARBA00010209"/>
    </source>
</evidence>